<dbReference type="InterPro" id="IPR041499">
    <property type="entry name" value="Tfc1/Sfc1_N"/>
</dbReference>
<dbReference type="OrthoDB" id="5598268at2759"/>
<dbReference type="InParanoid" id="A0A1D2VS37"/>
<dbReference type="InterPro" id="IPR040454">
    <property type="entry name" value="TF_IIIC_Tfc1/Sfc1"/>
</dbReference>
<feature type="compositionally biased region" description="Basic and acidic residues" evidence="5">
    <location>
        <begin position="470"/>
        <end position="485"/>
    </location>
</feature>
<dbReference type="EMBL" id="KV454475">
    <property type="protein sequence ID" value="ODV64424.1"/>
    <property type="molecule type" value="Genomic_DNA"/>
</dbReference>
<dbReference type="PANTHER" id="PTHR13230">
    <property type="entry name" value="GENERAL TRANSCRIPTION FACTOR IIIC, POLYPEPTIDE 5"/>
    <property type="match status" value="1"/>
</dbReference>
<dbReference type="InterPro" id="IPR042536">
    <property type="entry name" value="TFIIIC_tauA_Sfc1"/>
</dbReference>
<feature type="non-terminal residue" evidence="8">
    <location>
        <position position="1"/>
    </location>
</feature>
<dbReference type="FunCoup" id="A0A1D2VS37">
    <property type="interactions" value="38"/>
</dbReference>
<dbReference type="Proteomes" id="UP000095038">
    <property type="component" value="Unassembled WGS sequence"/>
</dbReference>
<evidence type="ECO:0000259" key="7">
    <source>
        <dbReference type="Pfam" id="PF17682"/>
    </source>
</evidence>
<dbReference type="GeneID" id="30963147"/>
<gene>
    <name evidence="8" type="ORF">ASCRUDRAFT_17932</name>
</gene>
<dbReference type="GO" id="GO:0000127">
    <property type="term" value="C:transcription factor TFIIIC complex"/>
    <property type="evidence" value="ECO:0007669"/>
    <property type="project" value="InterPro"/>
</dbReference>
<dbReference type="Pfam" id="PF17682">
    <property type="entry name" value="Tau95_N"/>
    <property type="match status" value="1"/>
</dbReference>
<comment type="subcellular location">
    <subcellularLocation>
        <location evidence="1">Nucleus</location>
    </subcellularLocation>
</comment>
<evidence type="ECO:0000256" key="2">
    <source>
        <dbReference type="ARBA" id="ARBA00023125"/>
    </source>
</evidence>
<keyword evidence="9" id="KW-1185">Reference proteome</keyword>
<dbReference type="Gene3D" id="3.30.200.160">
    <property type="entry name" value="TFIIIC, subcomplex tauA, subunit Sfc1, barrel domain"/>
    <property type="match status" value="1"/>
</dbReference>
<evidence type="ECO:0000256" key="3">
    <source>
        <dbReference type="ARBA" id="ARBA00023163"/>
    </source>
</evidence>
<accession>A0A1D2VS37</accession>
<evidence type="ECO:0000313" key="9">
    <source>
        <dbReference type="Proteomes" id="UP000095038"/>
    </source>
</evidence>
<keyword evidence="2" id="KW-0238">DNA-binding</keyword>
<evidence type="ECO:0000256" key="5">
    <source>
        <dbReference type="SAM" id="MobiDB-lite"/>
    </source>
</evidence>
<sequence length="511" mass="60129">LNLPHLASIEFPLNVRDVDRAISMVGGPGKIKRALINDDFLELRLRKNDPYHHPIQSQNVHRENILLKISLPKGELQNDNAHQYAKSTEICEVQRKYKAMPIAIVNKIYRFRELADFQYINRDSQYSKVIQESLFNGNFTKIKQLKLDTDKRPWLPNNFQLYSNEEILSNPVTKQQITNLNLDLPSLPRFSTIPLSFNYNYRKNPSAHIIKEESGKIKLINLNHAPRLHTIFVDWKTEIPDFPPQNLIENFEKIKKAVVNDQAEKPSHPLILNSDASFDRDLLLCIYFLKEKFEQKPIWLRKHLLVILPRKLKPLLKYGLPYVSFAVRKGPWRQSFVKFGVNPKSSSKYAKYQTESFRVLGFHEYEPAIDKEQRKIEQFSEVPRNYEFYGDEMPISLLFQIENIKDPLLVKIFKKEKLNNNVNLAFGWYNENVLLLVRNIMRYKLNCLVHGEAISQVRINKIIERAAISKEEKEKEKEKEKKKESIIQNQDEEGEKNNDKELQDTNIDNNY</sequence>
<protein>
    <recommendedName>
        <fullName evidence="10">Transcription factor IIIC subunit 5 HTH domain-containing protein</fullName>
    </recommendedName>
</protein>
<feature type="region of interest" description="Disordered" evidence="5">
    <location>
        <begin position="470"/>
        <end position="511"/>
    </location>
</feature>
<name>A0A1D2VS37_9ASCO</name>
<keyword evidence="4" id="KW-0539">Nucleus</keyword>
<dbReference type="GO" id="GO:0006384">
    <property type="term" value="P:transcription initiation at RNA polymerase III promoter"/>
    <property type="evidence" value="ECO:0007669"/>
    <property type="project" value="InterPro"/>
</dbReference>
<dbReference type="GO" id="GO:0001003">
    <property type="term" value="F:RNA polymerase III type 2 promoter sequence-specific DNA binding"/>
    <property type="evidence" value="ECO:0007669"/>
    <property type="project" value="TreeGrafter"/>
</dbReference>
<dbReference type="AlphaFoldDB" id="A0A1D2VS37"/>
<evidence type="ECO:0008006" key="10">
    <source>
        <dbReference type="Google" id="ProtNLM"/>
    </source>
</evidence>
<evidence type="ECO:0000256" key="4">
    <source>
        <dbReference type="ARBA" id="ARBA00023242"/>
    </source>
</evidence>
<dbReference type="GO" id="GO:0001002">
    <property type="term" value="F:RNA polymerase III type 1 promoter sequence-specific DNA binding"/>
    <property type="evidence" value="ECO:0007669"/>
    <property type="project" value="TreeGrafter"/>
</dbReference>
<evidence type="ECO:0000313" key="8">
    <source>
        <dbReference type="EMBL" id="ODV64424.1"/>
    </source>
</evidence>
<dbReference type="InterPro" id="IPR019136">
    <property type="entry name" value="TF_IIIC_su-5_HTH"/>
</dbReference>
<feature type="domain" description="Transcription factor IIIC subunit Tfc1/Sfc1 triple barrel" evidence="7">
    <location>
        <begin position="8"/>
        <end position="119"/>
    </location>
</feature>
<feature type="non-terminal residue" evidence="8">
    <location>
        <position position="511"/>
    </location>
</feature>
<proteinExistence type="predicted"/>
<dbReference type="Pfam" id="PF09734">
    <property type="entry name" value="Tau95"/>
    <property type="match status" value="1"/>
</dbReference>
<feature type="domain" description="Transcription factor IIIC subunit 5 HTH" evidence="6">
    <location>
        <begin position="187"/>
        <end position="358"/>
    </location>
</feature>
<dbReference type="GO" id="GO:0005634">
    <property type="term" value="C:nucleus"/>
    <property type="evidence" value="ECO:0007669"/>
    <property type="project" value="UniProtKB-SubCell"/>
</dbReference>
<evidence type="ECO:0000256" key="1">
    <source>
        <dbReference type="ARBA" id="ARBA00004123"/>
    </source>
</evidence>
<dbReference type="STRING" id="1344418.A0A1D2VS37"/>
<dbReference type="RefSeq" id="XP_020050731.1">
    <property type="nucleotide sequence ID" value="XM_020189511.1"/>
</dbReference>
<keyword evidence="3" id="KW-0804">Transcription</keyword>
<organism evidence="8 9">
    <name type="scientific">Ascoidea rubescens DSM 1968</name>
    <dbReference type="NCBI Taxonomy" id="1344418"/>
    <lineage>
        <taxon>Eukaryota</taxon>
        <taxon>Fungi</taxon>
        <taxon>Dikarya</taxon>
        <taxon>Ascomycota</taxon>
        <taxon>Saccharomycotina</taxon>
        <taxon>Saccharomycetes</taxon>
        <taxon>Ascoideaceae</taxon>
        <taxon>Ascoidea</taxon>
    </lineage>
</organism>
<evidence type="ECO:0000259" key="6">
    <source>
        <dbReference type="Pfam" id="PF09734"/>
    </source>
</evidence>
<reference evidence="9" key="1">
    <citation type="submission" date="2016-05" db="EMBL/GenBank/DDBJ databases">
        <title>Comparative genomics of biotechnologically important yeasts.</title>
        <authorList>
            <consortium name="DOE Joint Genome Institute"/>
            <person name="Riley R."/>
            <person name="Haridas S."/>
            <person name="Wolfe K.H."/>
            <person name="Lopes M.R."/>
            <person name="Hittinger C.T."/>
            <person name="Goker M."/>
            <person name="Salamov A."/>
            <person name="Wisecaver J."/>
            <person name="Long T.M."/>
            <person name="Aerts A.L."/>
            <person name="Barry K."/>
            <person name="Choi C."/>
            <person name="Clum A."/>
            <person name="Coughlan A.Y."/>
            <person name="Deshpande S."/>
            <person name="Douglass A.P."/>
            <person name="Hanson S.J."/>
            <person name="Klenk H.-P."/>
            <person name="Labutti K."/>
            <person name="Lapidus A."/>
            <person name="Lindquist E."/>
            <person name="Lipzen A."/>
            <person name="Meier-Kolthoff J.P."/>
            <person name="Ohm R.A."/>
            <person name="Otillar R.P."/>
            <person name="Pangilinan J."/>
            <person name="Peng Y."/>
            <person name="Rokas A."/>
            <person name="Rosa C.A."/>
            <person name="Scheuner C."/>
            <person name="Sibirny A.A."/>
            <person name="Slot J.C."/>
            <person name="Stielow J.B."/>
            <person name="Sun H."/>
            <person name="Kurtzman C.P."/>
            <person name="Blackwell M."/>
            <person name="Grigoriev I.V."/>
            <person name="Jeffries T.W."/>
        </authorList>
    </citation>
    <scope>NUCLEOTIDE SEQUENCE [LARGE SCALE GENOMIC DNA]</scope>
    <source>
        <strain evidence="9">DSM 1968</strain>
    </source>
</reference>
<dbReference type="PANTHER" id="PTHR13230:SF5">
    <property type="entry name" value="GENERAL TRANSCRIPTION FACTOR 3C POLYPEPTIDE 5"/>
    <property type="match status" value="1"/>
</dbReference>